<dbReference type="Proteomes" id="UP000319852">
    <property type="component" value="Chromosome"/>
</dbReference>
<name>A0A517MYT1_9BACT</name>
<feature type="region of interest" description="Disordered" evidence="1">
    <location>
        <begin position="59"/>
        <end position="84"/>
    </location>
</feature>
<protein>
    <recommendedName>
        <fullName evidence="4">Flagellar protein FliL</fullName>
    </recommendedName>
</protein>
<dbReference type="KEGG" id="amob:HG15A2_33770"/>
<dbReference type="EMBL" id="CP036263">
    <property type="protein sequence ID" value="QDT00042.1"/>
    <property type="molecule type" value="Genomic_DNA"/>
</dbReference>
<organism evidence="2 3">
    <name type="scientific">Adhaeretor mobilis</name>
    <dbReference type="NCBI Taxonomy" id="1930276"/>
    <lineage>
        <taxon>Bacteria</taxon>
        <taxon>Pseudomonadati</taxon>
        <taxon>Planctomycetota</taxon>
        <taxon>Planctomycetia</taxon>
        <taxon>Pirellulales</taxon>
        <taxon>Lacipirellulaceae</taxon>
        <taxon>Adhaeretor</taxon>
    </lineage>
</organism>
<proteinExistence type="predicted"/>
<sequence>MADEIVQPEEAAPAKSGGLMTIIKAVACISIVVLLEMAAASMLIPDAEATQAIGEELAAAKADDEKDQDAELEGDRSSEDSPLGNMVEVNLGAYHIRHTSPETGTSLNIDFDLWGTVLADEATEFDDLYTTNQQRISEQVTITIRGMDVSDFSDPNLDLIKRKILEKTNRALGKPLLHDALIVEFSFLER</sequence>
<evidence type="ECO:0008006" key="4">
    <source>
        <dbReference type="Google" id="ProtNLM"/>
    </source>
</evidence>
<reference evidence="2 3" key="1">
    <citation type="submission" date="2019-02" db="EMBL/GenBank/DDBJ databases">
        <title>Deep-cultivation of Planctomycetes and their phenomic and genomic characterization uncovers novel biology.</title>
        <authorList>
            <person name="Wiegand S."/>
            <person name="Jogler M."/>
            <person name="Boedeker C."/>
            <person name="Pinto D."/>
            <person name="Vollmers J."/>
            <person name="Rivas-Marin E."/>
            <person name="Kohn T."/>
            <person name="Peeters S.H."/>
            <person name="Heuer A."/>
            <person name="Rast P."/>
            <person name="Oberbeckmann S."/>
            <person name="Bunk B."/>
            <person name="Jeske O."/>
            <person name="Meyerdierks A."/>
            <person name="Storesund J.E."/>
            <person name="Kallscheuer N."/>
            <person name="Luecker S."/>
            <person name="Lage O.M."/>
            <person name="Pohl T."/>
            <person name="Merkel B.J."/>
            <person name="Hornburger P."/>
            <person name="Mueller R.-W."/>
            <person name="Bruemmer F."/>
            <person name="Labrenz M."/>
            <person name="Spormann A.M."/>
            <person name="Op den Camp H."/>
            <person name="Overmann J."/>
            <person name="Amann R."/>
            <person name="Jetten M.S.M."/>
            <person name="Mascher T."/>
            <person name="Medema M.H."/>
            <person name="Devos D.P."/>
            <person name="Kaster A.-K."/>
            <person name="Ovreas L."/>
            <person name="Rohde M."/>
            <person name="Galperin M.Y."/>
            <person name="Jogler C."/>
        </authorList>
    </citation>
    <scope>NUCLEOTIDE SEQUENCE [LARGE SCALE GENOMIC DNA]</scope>
    <source>
        <strain evidence="2 3">HG15A2</strain>
    </source>
</reference>
<evidence type="ECO:0000313" key="3">
    <source>
        <dbReference type="Proteomes" id="UP000319852"/>
    </source>
</evidence>
<dbReference type="AlphaFoldDB" id="A0A517MYT1"/>
<gene>
    <name evidence="2" type="ORF">HG15A2_33770</name>
</gene>
<dbReference type="RefSeq" id="WP_145061262.1">
    <property type="nucleotide sequence ID" value="NZ_CP036263.1"/>
</dbReference>
<keyword evidence="3" id="KW-1185">Reference proteome</keyword>
<evidence type="ECO:0000256" key="1">
    <source>
        <dbReference type="SAM" id="MobiDB-lite"/>
    </source>
</evidence>
<dbReference type="OrthoDB" id="279097at2"/>
<evidence type="ECO:0000313" key="2">
    <source>
        <dbReference type="EMBL" id="QDT00042.1"/>
    </source>
</evidence>
<accession>A0A517MYT1</accession>